<dbReference type="GO" id="GO:0004674">
    <property type="term" value="F:protein serine/threonine kinase activity"/>
    <property type="evidence" value="ECO:0007669"/>
    <property type="project" value="UniProtKB-KW"/>
</dbReference>
<dbReference type="InterPro" id="IPR045269">
    <property type="entry name" value="Atg1-like"/>
</dbReference>
<evidence type="ECO:0000256" key="5">
    <source>
        <dbReference type="PROSITE-ProRule" id="PRU10141"/>
    </source>
</evidence>
<dbReference type="InterPro" id="IPR000719">
    <property type="entry name" value="Prot_kinase_dom"/>
</dbReference>
<keyword evidence="4 5" id="KW-0067">ATP-binding</keyword>
<dbReference type="PROSITE" id="PS50011">
    <property type="entry name" value="PROTEIN_KINASE_DOM"/>
    <property type="match status" value="1"/>
</dbReference>
<keyword evidence="2 5" id="KW-0547">Nucleotide-binding</keyword>
<keyword evidence="7" id="KW-0723">Serine/threonine-protein kinase</keyword>
<dbReference type="InterPro" id="IPR017441">
    <property type="entry name" value="Protein_kinase_ATP_BS"/>
</dbReference>
<evidence type="ECO:0000256" key="3">
    <source>
        <dbReference type="ARBA" id="ARBA00022777"/>
    </source>
</evidence>
<dbReference type="CDD" id="cd14014">
    <property type="entry name" value="STKc_PknB_like"/>
    <property type="match status" value="1"/>
</dbReference>
<keyword evidence="8" id="KW-1185">Reference proteome</keyword>
<dbReference type="SMART" id="SM00220">
    <property type="entry name" value="S_TKc"/>
    <property type="match status" value="1"/>
</dbReference>
<name>A0ABX8BAK7_9BACT</name>
<keyword evidence="3 7" id="KW-0418">Kinase</keyword>
<dbReference type="PROSITE" id="PS00108">
    <property type="entry name" value="PROTEIN_KINASE_ST"/>
    <property type="match status" value="1"/>
</dbReference>
<dbReference type="InterPro" id="IPR008271">
    <property type="entry name" value="Ser/Thr_kinase_AS"/>
</dbReference>
<protein>
    <submittedName>
        <fullName evidence="7">Serine/threonine protein kinase</fullName>
    </submittedName>
</protein>
<dbReference type="PROSITE" id="PS00107">
    <property type="entry name" value="PROTEIN_KINASE_ATP"/>
    <property type="match status" value="1"/>
</dbReference>
<accession>A0ABX8BAK7</accession>
<organism evidence="7 8">
    <name type="scientific">Chloracidobacterium validum</name>
    <dbReference type="NCBI Taxonomy" id="2821543"/>
    <lineage>
        <taxon>Bacteria</taxon>
        <taxon>Pseudomonadati</taxon>
        <taxon>Acidobacteriota</taxon>
        <taxon>Terriglobia</taxon>
        <taxon>Terriglobales</taxon>
        <taxon>Acidobacteriaceae</taxon>
        <taxon>Chloracidobacterium</taxon>
    </lineage>
</organism>
<feature type="binding site" evidence="5">
    <location>
        <position position="32"/>
    </location>
    <ligand>
        <name>ATP</name>
        <dbReference type="ChEBI" id="CHEBI:30616"/>
    </ligand>
</feature>
<dbReference type="RefSeq" id="WP_211429581.1">
    <property type="nucleotide sequence ID" value="NZ_CP072648.1"/>
</dbReference>
<dbReference type="SUPFAM" id="SSF56112">
    <property type="entry name" value="Protein kinase-like (PK-like)"/>
    <property type="match status" value="1"/>
</dbReference>
<sequence length="580" mass="63986">MVYEVLKVIGSGAHAIVHLARDSTTGDLYAVKEFLGGGKAAHLFFRELSSLIALQHPNIVRCFDVIYGQGNQRNKLVLEYAAGGSLRDVLNERGKLPVPEALHVLRDVTLGLDYAHRQQILHRDLKPENILVFPDASTGTVTYKVADLGIANHLANVFDQQKPNGSPAYMAPEQFYDFSTYASDLYSLGIIFYEILTGDRPFHGLPEELFAKHAKQPPDLRPIPEQVRPLVSALLCKSPRERVKSAQDLWQALDAQLTPSTPTSLPATSLVSPQVDTPNLEQAQRLEPWFTVELAGSQRLFVLNPAQRPTVYIADDRTTGFLELERRRFVPYFLPERITAAATPSLAATTSYFATNQSLYAMRAGAVTPQRLFQVRFPVKSLAVTPSETLLILASHTQAAGYSLEGRQLWEIALCNYLQPPHIVALSDDDILVNSGPIRPTITCLDAQGSVKYQASLPSPALTVMRSQVGGDFHTILFGDGNQQAMRLVTFAKNQALAEMDLGEPIYAVNNHGQFVTFFHSSGKISLVSDGLPIAEYQPAGMILDDAWVPVARAYLTIERQPPRTLIQVFHLTEIPSPSP</sequence>
<dbReference type="InterPro" id="IPR011009">
    <property type="entry name" value="Kinase-like_dom_sf"/>
</dbReference>
<reference evidence="7 8" key="1">
    <citation type="submission" date="2021-03" db="EMBL/GenBank/DDBJ databases">
        <title>Genomic and phenotypic characterization of Chloracidobacterium isolates provides evidence for multiple species.</title>
        <authorList>
            <person name="Saini M.K."/>
            <person name="Costas A.M.G."/>
            <person name="Tank M."/>
            <person name="Bryant D.A."/>
        </authorList>
    </citation>
    <scope>NUCLEOTIDE SEQUENCE [LARGE SCALE GENOMIC DNA]</scope>
    <source>
        <strain evidence="7 8">BV2-C</strain>
    </source>
</reference>
<dbReference type="Gene3D" id="1.10.510.10">
    <property type="entry name" value="Transferase(Phosphotransferase) domain 1"/>
    <property type="match status" value="1"/>
</dbReference>
<proteinExistence type="predicted"/>
<evidence type="ECO:0000256" key="1">
    <source>
        <dbReference type="ARBA" id="ARBA00022679"/>
    </source>
</evidence>
<evidence type="ECO:0000256" key="2">
    <source>
        <dbReference type="ARBA" id="ARBA00022741"/>
    </source>
</evidence>
<dbReference type="PANTHER" id="PTHR24348:SF22">
    <property type="entry name" value="NON-SPECIFIC SERINE_THREONINE PROTEIN KINASE"/>
    <property type="match status" value="1"/>
</dbReference>
<evidence type="ECO:0000313" key="8">
    <source>
        <dbReference type="Proteomes" id="UP000676506"/>
    </source>
</evidence>
<dbReference type="PANTHER" id="PTHR24348">
    <property type="entry name" value="SERINE/THREONINE-PROTEIN KINASE UNC-51-RELATED"/>
    <property type="match status" value="1"/>
</dbReference>
<keyword evidence="1" id="KW-0808">Transferase</keyword>
<dbReference type="Proteomes" id="UP000676506">
    <property type="component" value="Chromosome 1"/>
</dbReference>
<evidence type="ECO:0000313" key="7">
    <source>
        <dbReference type="EMBL" id="QUW03691.1"/>
    </source>
</evidence>
<feature type="domain" description="Protein kinase" evidence="6">
    <location>
        <begin position="3"/>
        <end position="257"/>
    </location>
</feature>
<dbReference type="EMBL" id="CP072648">
    <property type="protein sequence ID" value="QUW03691.1"/>
    <property type="molecule type" value="Genomic_DNA"/>
</dbReference>
<evidence type="ECO:0000256" key="4">
    <source>
        <dbReference type="ARBA" id="ARBA00022840"/>
    </source>
</evidence>
<dbReference type="Pfam" id="PF00069">
    <property type="entry name" value="Pkinase"/>
    <property type="match status" value="1"/>
</dbReference>
<gene>
    <name evidence="7" type="ORF">J8C06_04460</name>
</gene>
<evidence type="ECO:0000259" key="6">
    <source>
        <dbReference type="PROSITE" id="PS50011"/>
    </source>
</evidence>